<dbReference type="InterPro" id="IPR014008">
    <property type="entry name" value="Cbl_synth_MTase_CbiT"/>
</dbReference>
<dbReference type="Proteomes" id="UP000239462">
    <property type="component" value="Chromosome"/>
</dbReference>
<dbReference type="InterPro" id="IPR023475">
    <property type="entry name" value="CbiT"/>
</dbReference>
<proteinExistence type="inferred from homology"/>
<comment type="function">
    <text evidence="5">Catalyzes the methylation of C-15 in cobalt-precorrin-6B followed by the decarboxylation of C-12 to form cobalt-precorrin-7.</text>
</comment>
<dbReference type="GO" id="GO:0019251">
    <property type="term" value="P:anaerobic cobalamin biosynthetic process"/>
    <property type="evidence" value="ECO:0007669"/>
    <property type="project" value="UniProtKB-UniRule"/>
</dbReference>
<comment type="pathway">
    <text evidence="5">Cofactor biosynthesis; adenosylcobalamin biosynthesis; cob(II)yrinate a,c-diamide from sirohydrochlorin (anaerobic route): step 8/10.</text>
</comment>
<dbReference type="CDD" id="cd02440">
    <property type="entry name" value="AdoMet_MTases"/>
    <property type="match status" value="1"/>
</dbReference>
<dbReference type="EMBL" id="CP026606">
    <property type="protein sequence ID" value="AVB76995.1"/>
    <property type="molecule type" value="Genomic_DNA"/>
</dbReference>
<feature type="binding site" evidence="5">
    <location>
        <position position="89"/>
    </location>
    <ligand>
        <name>S-adenosyl-L-methionine</name>
        <dbReference type="ChEBI" id="CHEBI:59789"/>
    </ligand>
</feature>
<dbReference type="GeneID" id="36102708"/>
<evidence type="ECO:0000313" key="10">
    <source>
        <dbReference type="Proteomes" id="UP000239462"/>
    </source>
</evidence>
<comment type="catalytic activity">
    <reaction evidence="5">
        <text>Co-precorrin-6B + S-adenosyl-L-methionine = Co-precorrin-7 + S-adenosyl-L-homocysteine + CO2</text>
        <dbReference type="Rhea" id="RHEA:36067"/>
        <dbReference type="ChEBI" id="CHEBI:16526"/>
        <dbReference type="ChEBI" id="CHEBI:57856"/>
        <dbReference type="ChEBI" id="CHEBI:59789"/>
        <dbReference type="ChEBI" id="CHEBI:70791"/>
        <dbReference type="ChEBI" id="CHEBI:72780"/>
        <dbReference type="EC" id="2.1.1.196"/>
    </reaction>
</comment>
<dbReference type="KEGG" id="mmad:MMJJ_16240"/>
<dbReference type="EC" id="2.1.1.196" evidence="5"/>
<dbReference type="InterPro" id="IPR029063">
    <property type="entry name" value="SAM-dependent_MTases_sf"/>
</dbReference>
<evidence type="ECO:0000256" key="3">
    <source>
        <dbReference type="ARBA" id="ARBA00022679"/>
    </source>
</evidence>
<evidence type="ECO:0000313" key="8">
    <source>
        <dbReference type="EMBL" id="MBA2863507.1"/>
    </source>
</evidence>
<accession>A0A2L1CCA4</accession>
<dbReference type="PANTHER" id="PTHR43182">
    <property type="entry name" value="COBALT-PRECORRIN-6B C(15)-METHYLTRANSFERASE (DECARBOXYLATING)"/>
    <property type="match status" value="1"/>
</dbReference>
<reference evidence="10" key="1">
    <citation type="journal article" date="2018" name="Genome Announc.">
        <title>Complete Genome Sequence of the Methanococcus maripaludis Type Strain JJ (DSM 2067), a Model for Selenoprotein Synthesis in Archaea.</title>
        <authorList>
            <person name="Poehlein A."/>
            <person name="Heym D."/>
            <person name="Quitzke V."/>
            <person name="Fersch J."/>
            <person name="Daniel R."/>
            <person name="Rother M."/>
        </authorList>
    </citation>
    <scope>NUCLEOTIDE SEQUENCE [LARGE SCALE GENOMIC DNA]</scope>
    <source>
        <strain evidence="10">DSM 2067</strain>
    </source>
</reference>
<feature type="binding site" evidence="5">
    <location>
        <position position="16"/>
    </location>
    <ligand>
        <name>S-adenosyl-L-methionine</name>
        <dbReference type="ChEBI" id="CHEBI:59789"/>
    </ligand>
</feature>
<dbReference type="SUPFAM" id="SSF53335">
    <property type="entry name" value="S-adenosyl-L-methionine-dependent methyltransferases"/>
    <property type="match status" value="1"/>
</dbReference>
<dbReference type="InterPro" id="IPR050714">
    <property type="entry name" value="Cobalamin_biosynth_MTase"/>
</dbReference>
<protein>
    <recommendedName>
        <fullName evidence="5">Probable cobalt-precorrin-6B C(15)-methyltransferase (decarboxylating)</fullName>
        <ecNumber evidence="5">2.1.1.196</ecNumber>
    </recommendedName>
</protein>
<comment type="similarity">
    <text evidence="5">Belongs to the methyltransferase superfamily. Archaeal-type CbiT family.</text>
</comment>
<evidence type="ECO:0000256" key="2">
    <source>
        <dbReference type="ARBA" id="ARBA00022603"/>
    </source>
</evidence>
<reference evidence="7" key="2">
    <citation type="submission" date="2018-02" db="EMBL/GenBank/DDBJ databases">
        <title>Complete genome sequence of the Methanococcus maripaludis type strain JJ (DSM 2067), a model for selenoprotein synthesis in Archaea.</title>
        <authorList>
            <person name="Poehlein A."/>
            <person name="Heym D."/>
            <person name="Quitzke V."/>
            <person name="Fersch J."/>
            <person name="Daniel R."/>
            <person name="Rother M."/>
        </authorList>
    </citation>
    <scope>NUCLEOTIDE SEQUENCE [LARGE SCALE GENOMIC DNA]</scope>
    <source>
        <strain evidence="7">DSM 2067</strain>
    </source>
</reference>
<feature type="binding site" evidence="5">
    <location>
        <begin position="40"/>
        <end position="44"/>
    </location>
    <ligand>
        <name>S-adenosyl-L-methionine</name>
        <dbReference type="ChEBI" id="CHEBI:59789"/>
    </ligand>
</feature>
<keyword evidence="3 5" id="KW-0808">Transferase</keyword>
<name>A0A2L1CCA4_METMI</name>
<dbReference type="EMBL" id="JACDUO010000001">
    <property type="protein sequence ID" value="MBA2863507.1"/>
    <property type="molecule type" value="Genomic_DNA"/>
</dbReference>
<evidence type="ECO:0000313" key="7">
    <source>
        <dbReference type="EMBL" id="AVB76995.1"/>
    </source>
</evidence>
<gene>
    <name evidence="5 7" type="primary">cbiT</name>
    <name evidence="8" type="ORF">HNP94_000507</name>
    <name evidence="9" type="ORF">HNP96_000510</name>
    <name evidence="7" type="ORF">MMJJ_16240</name>
</gene>
<evidence type="ECO:0000256" key="4">
    <source>
        <dbReference type="ARBA" id="ARBA00022691"/>
    </source>
</evidence>
<keyword evidence="1 5" id="KW-0169">Cobalamin biosynthesis</keyword>
<keyword evidence="2 5" id="KW-0489">Methyltransferase</keyword>
<feature type="domain" description="Methyltransferase" evidence="6">
    <location>
        <begin position="32"/>
        <end position="102"/>
    </location>
</feature>
<evidence type="ECO:0000313" key="11">
    <source>
        <dbReference type="Proteomes" id="UP000567099"/>
    </source>
</evidence>
<evidence type="ECO:0000256" key="5">
    <source>
        <dbReference type="HAMAP-Rule" id="MF_00786"/>
    </source>
</evidence>
<reference evidence="9 12" key="3">
    <citation type="submission" date="2020-08" db="EMBL/GenBank/DDBJ databases">
        <title>Genomic Encyclopedia of Type Strains, Phase IV (KMG-V): Genome sequencing to study the core and pangenomes of soil and plant-associated prokaryotes.</title>
        <authorList>
            <person name="Whitman W."/>
        </authorList>
    </citation>
    <scope>NUCLEOTIDE SEQUENCE [LARGE SCALE GENOMIC DNA]</scope>
    <source>
        <strain evidence="8 11">C13</strain>
        <strain evidence="9 12">D1</strain>
    </source>
</reference>
<evidence type="ECO:0000313" key="9">
    <source>
        <dbReference type="EMBL" id="MBB6496489.1"/>
    </source>
</evidence>
<keyword evidence="4 5" id="KW-0949">S-adenosyl-L-methionine</keyword>
<organism evidence="7 10">
    <name type="scientific">Methanococcus maripaludis</name>
    <name type="common">Methanococcus deltae</name>
    <dbReference type="NCBI Taxonomy" id="39152"/>
    <lineage>
        <taxon>Archaea</taxon>
        <taxon>Methanobacteriati</taxon>
        <taxon>Methanobacteriota</taxon>
        <taxon>Methanomada group</taxon>
        <taxon>Methanococci</taxon>
        <taxon>Methanococcales</taxon>
        <taxon>Methanococcaceae</taxon>
        <taxon>Methanococcus</taxon>
    </lineage>
</organism>
<dbReference type="UniPathway" id="UPA00148">
    <property type="reaction ID" value="UER00229"/>
</dbReference>
<dbReference type="PANTHER" id="PTHR43182:SF1">
    <property type="entry name" value="COBALT-PRECORRIN-7 C(5)-METHYLTRANSFERASE"/>
    <property type="match status" value="1"/>
</dbReference>
<dbReference type="AlphaFoldDB" id="A0A2L1CCA4"/>
<dbReference type="NCBIfam" id="TIGR02469">
    <property type="entry name" value="CbiT"/>
    <property type="match status" value="1"/>
</dbReference>
<dbReference type="Proteomes" id="UP000590564">
    <property type="component" value="Unassembled WGS sequence"/>
</dbReference>
<feature type="binding site" evidence="5">
    <location>
        <position position="61"/>
    </location>
    <ligand>
        <name>S-adenosyl-L-methionine</name>
        <dbReference type="ChEBI" id="CHEBI:59789"/>
    </ligand>
</feature>
<evidence type="ECO:0000256" key="1">
    <source>
        <dbReference type="ARBA" id="ARBA00022573"/>
    </source>
</evidence>
<dbReference type="Pfam" id="PF13847">
    <property type="entry name" value="Methyltransf_31"/>
    <property type="match status" value="1"/>
</dbReference>
<dbReference type="GO" id="GO:0032259">
    <property type="term" value="P:methylation"/>
    <property type="evidence" value="ECO:0007669"/>
    <property type="project" value="UniProtKB-KW"/>
</dbReference>
<dbReference type="RefSeq" id="WP_104838375.1">
    <property type="nucleotide sequence ID" value="NZ_CP026606.1"/>
</dbReference>
<dbReference type="HAMAP" id="MF_00786">
    <property type="entry name" value="CbiT"/>
    <property type="match status" value="1"/>
</dbReference>
<sequence>MIQDSEFFRMEGVPITKEEIRAVSIGKLNLDPEDIVLDIGCGSGGMSVEISKRSKFVYSIDNSEDAKNTALNNLKKFNVENCTVSLGNAEDLISKFDFNKVFIGGTQNIEQILEILKEKNIEIIVVNTIVLENSVKIINKFEELGYDVNFVNVSVSYGKKINSGHIMLSKNPITIITATLK</sequence>
<dbReference type="EMBL" id="JACHED010000001">
    <property type="protein sequence ID" value="MBB6496489.1"/>
    <property type="molecule type" value="Genomic_DNA"/>
</dbReference>
<evidence type="ECO:0000313" key="12">
    <source>
        <dbReference type="Proteomes" id="UP000590564"/>
    </source>
</evidence>
<dbReference type="GO" id="GO:0008276">
    <property type="term" value="F:protein methyltransferase activity"/>
    <property type="evidence" value="ECO:0007669"/>
    <property type="project" value="InterPro"/>
</dbReference>
<evidence type="ECO:0000259" key="6">
    <source>
        <dbReference type="Pfam" id="PF13847"/>
    </source>
</evidence>
<dbReference type="Proteomes" id="UP000567099">
    <property type="component" value="Unassembled WGS sequence"/>
</dbReference>
<dbReference type="Gene3D" id="3.40.50.150">
    <property type="entry name" value="Vaccinia Virus protein VP39"/>
    <property type="match status" value="1"/>
</dbReference>
<dbReference type="InterPro" id="IPR025714">
    <property type="entry name" value="Methyltranfer_dom"/>
</dbReference>